<evidence type="ECO:0008006" key="4">
    <source>
        <dbReference type="Google" id="ProtNLM"/>
    </source>
</evidence>
<name>A0ABX6IL29_9ACTN</name>
<dbReference type="EMBL" id="CP045809">
    <property type="protein sequence ID" value="QHN36376.1"/>
    <property type="molecule type" value="Genomic_DNA"/>
</dbReference>
<evidence type="ECO:0000313" key="2">
    <source>
        <dbReference type="EMBL" id="QHN36376.1"/>
    </source>
</evidence>
<protein>
    <recommendedName>
        <fullName evidence="4">Mce-associated membrane protein</fullName>
    </recommendedName>
</protein>
<dbReference type="Proteomes" id="UP001059836">
    <property type="component" value="Chromosome"/>
</dbReference>
<sequence>MSGTGDRVEAASDRVRAAERNARLARIAAADELRTGAIARTRMLKAAVAVLIVVAVASAAAAIVLFATGAEGHDDAGRAQVLAAATEGVTTMLTADPADPEGFADRVIAVSAGPRREQLTAARDVLMGEAAGLTAPSVGHVVAAGLRIDPTDGDAEGSAAEVLLVAEASDPELVGSLSQGDRITLTVRLVRTADGWRITGAVPVKAGS</sequence>
<feature type="transmembrane region" description="Helical" evidence="1">
    <location>
        <begin position="46"/>
        <end position="67"/>
    </location>
</feature>
<keyword evidence="1" id="KW-0472">Membrane</keyword>
<keyword evidence="1" id="KW-0812">Transmembrane</keyword>
<evidence type="ECO:0000313" key="3">
    <source>
        <dbReference type="Proteomes" id="UP001059836"/>
    </source>
</evidence>
<keyword evidence="1" id="KW-1133">Transmembrane helix</keyword>
<organism evidence="2 3">
    <name type="scientific">Gordonia pseudamarae</name>
    <dbReference type="NCBI Taxonomy" id="2831662"/>
    <lineage>
        <taxon>Bacteria</taxon>
        <taxon>Bacillati</taxon>
        <taxon>Actinomycetota</taxon>
        <taxon>Actinomycetes</taxon>
        <taxon>Mycobacteriales</taxon>
        <taxon>Gordoniaceae</taxon>
        <taxon>Gordonia</taxon>
    </lineage>
</organism>
<keyword evidence="3" id="KW-1185">Reference proteome</keyword>
<accession>A0ABX6IL29</accession>
<proteinExistence type="predicted"/>
<gene>
    <name evidence="2" type="ORF">GII31_17320</name>
</gene>
<reference evidence="2" key="1">
    <citation type="journal article" date="2021" name="Nat. Microbiol.">
        <title>Cocultivation of an ultrasmall environmental parasitic bacterium with lytic ability against bacteria associated with wastewater foams.</title>
        <authorList>
            <person name="Batinovic S."/>
            <person name="Rose J.J.A."/>
            <person name="Ratcliffe J."/>
            <person name="Seviour R.J."/>
            <person name="Petrovski S."/>
        </authorList>
    </citation>
    <scope>NUCLEOTIDE SEQUENCE</scope>
    <source>
        <strain evidence="2">CON9</strain>
    </source>
</reference>
<dbReference type="RefSeq" id="WP_213244632.1">
    <property type="nucleotide sequence ID" value="NZ_CP045806.1"/>
</dbReference>
<evidence type="ECO:0000256" key="1">
    <source>
        <dbReference type="SAM" id="Phobius"/>
    </source>
</evidence>